<keyword evidence="12" id="KW-0325">Glycoprotein</keyword>
<evidence type="ECO:0000256" key="7">
    <source>
        <dbReference type="ARBA" id="ARBA00022722"/>
    </source>
</evidence>
<dbReference type="EC" id="4.6.1.19" evidence="4"/>
<evidence type="ECO:0000256" key="14">
    <source>
        <dbReference type="ARBA" id="ARBA00025494"/>
    </source>
</evidence>
<comment type="function">
    <text evidence="14">Rnase which modulates cell survival under stress conditions. Released from the vacuole to the cytoplasm during stress to promote tRNA and rRNA cleavage and to activate separately a downstream pathway that promotes cell death. Involved in cell size, vacuolar morphology and growth at high temperatures and high salt concentration.</text>
</comment>
<keyword evidence="21" id="KW-1185">Reference proteome</keyword>
<feature type="active site" evidence="16">
    <location>
        <position position="95"/>
    </location>
</feature>
<dbReference type="InterPro" id="IPR033130">
    <property type="entry name" value="RNase_T2_His_AS_2"/>
</dbReference>
<keyword evidence="10" id="KW-0378">Hydrolase</keyword>
<dbReference type="PANTHER" id="PTHR11240:SF22">
    <property type="entry name" value="RIBONUCLEASE T2"/>
    <property type="match status" value="1"/>
</dbReference>
<evidence type="ECO:0000256" key="5">
    <source>
        <dbReference type="ARBA" id="ARBA00022490"/>
    </source>
</evidence>
<sequence>MPSLSQLVSQIPLLSSLLNHQPSLGLNHDSAHFPSSSPLLPNQHSCPNPPALSCPTSPPDSLNTCCVNHPSGHFLQTQFWDTAPPIGPNTSWTVHGLWPDLCTGGFDAFCDSSRTHSDIPGVLSRALADRGDPSLIAELLDFMRTYWLSYDGDDGHLWSHEWNKHGTCISTLEPNCYEPPETLSPDGDRSDHPHHHHLDVLDYFIHTTSLFRTLDTYSTLAEAGILPSATKRYTLRDLEDAVSSSAHAQPVTFRCNHRGELNEIWYHFSVKGSLRHSTYAPSSDSAPTSPFLNASTVHGHFVPAPPDGISSNCPRRGIKYLPKHASSPSPTATHSTSPPEPTAPAPPFTGKGHLEMHVLDDTPGKKGCLIRHGEWYTSGQCATFRSKRDVVDPGHAPLFSLSSSYSPCLVNPATSKFECTRQASVQGIFSSSAEDEKVLAYRNSSVFWAERVPSRFDKVHIFADDGGGQRQVQMEIHWVPV</sequence>
<feature type="region of interest" description="Disordered" evidence="18">
    <location>
        <begin position="320"/>
        <end position="352"/>
    </location>
</feature>
<evidence type="ECO:0000256" key="12">
    <source>
        <dbReference type="ARBA" id="ARBA00023180"/>
    </source>
</evidence>
<feature type="domain" description="RNase T2-like C-terminal" evidence="19">
    <location>
        <begin position="347"/>
        <end position="478"/>
    </location>
</feature>
<dbReference type="EMBL" id="AMGW01000003">
    <property type="protein sequence ID" value="EXJ60244.1"/>
    <property type="molecule type" value="Genomic_DNA"/>
</dbReference>
<keyword evidence="9" id="KW-0255">Endonuclease</keyword>
<protein>
    <recommendedName>
        <fullName evidence="15">Ribonuclease T2-like</fullName>
        <ecNumber evidence="4">4.6.1.19</ecNumber>
    </recommendedName>
</protein>
<evidence type="ECO:0000256" key="6">
    <source>
        <dbReference type="ARBA" id="ARBA00022554"/>
    </source>
</evidence>
<evidence type="ECO:0000313" key="21">
    <source>
        <dbReference type="Proteomes" id="UP000019473"/>
    </source>
</evidence>
<evidence type="ECO:0000256" key="18">
    <source>
        <dbReference type="SAM" id="MobiDB-lite"/>
    </source>
</evidence>
<keyword evidence="6" id="KW-0926">Vacuole</keyword>
<proteinExistence type="inferred from homology"/>
<dbReference type="GO" id="GO:0005775">
    <property type="term" value="C:vacuolar lumen"/>
    <property type="evidence" value="ECO:0007669"/>
    <property type="project" value="UniProtKB-SubCell"/>
</dbReference>
<reference evidence="20 21" key="1">
    <citation type="submission" date="2013-03" db="EMBL/GenBank/DDBJ databases">
        <title>The Genome Sequence of Cladophialophora yegresii CBS 114405.</title>
        <authorList>
            <consortium name="The Broad Institute Genomics Platform"/>
            <person name="Cuomo C."/>
            <person name="de Hoog S."/>
            <person name="Gorbushina A."/>
            <person name="Walker B."/>
            <person name="Young S.K."/>
            <person name="Zeng Q."/>
            <person name="Gargeya S."/>
            <person name="Fitzgerald M."/>
            <person name="Haas B."/>
            <person name="Abouelleil A."/>
            <person name="Allen A.W."/>
            <person name="Alvarado L."/>
            <person name="Arachchi H.M."/>
            <person name="Berlin A.M."/>
            <person name="Chapman S.B."/>
            <person name="Gainer-Dewar J."/>
            <person name="Goldberg J."/>
            <person name="Griggs A."/>
            <person name="Gujja S."/>
            <person name="Hansen M."/>
            <person name="Howarth C."/>
            <person name="Imamovic A."/>
            <person name="Ireland A."/>
            <person name="Larimer J."/>
            <person name="McCowan C."/>
            <person name="Murphy C."/>
            <person name="Pearson M."/>
            <person name="Poon T.W."/>
            <person name="Priest M."/>
            <person name="Roberts A."/>
            <person name="Saif S."/>
            <person name="Shea T."/>
            <person name="Sisk P."/>
            <person name="Sykes S."/>
            <person name="Wortman J."/>
            <person name="Nusbaum C."/>
            <person name="Birren B."/>
        </authorList>
    </citation>
    <scope>NUCLEOTIDE SEQUENCE [LARGE SCALE GENOMIC DNA]</scope>
    <source>
        <strain evidence="20 21">CBS 114405</strain>
    </source>
</reference>
<evidence type="ECO:0000256" key="8">
    <source>
        <dbReference type="ARBA" id="ARBA00022729"/>
    </source>
</evidence>
<dbReference type="InterPro" id="IPR057328">
    <property type="entry name" value="RNaseT2L_C"/>
</dbReference>
<dbReference type="InterPro" id="IPR018188">
    <property type="entry name" value="RNase_T2_His_AS_1"/>
</dbReference>
<keyword evidence="8" id="KW-0732">Signal</keyword>
<comment type="similarity">
    <text evidence="3 17">Belongs to the RNase T2 family.</text>
</comment>
<evidence type="ECO:0000313" key="20">
    <source>
        <dbReference type="EMBL" id="EXJ60244.1"/>
    </source>
</evidence>
<feature type="active site" evidence="16">
    <location>
        <position position="165"/>
    </location>
</feature>
<evidence type="ECO:0000256" key="4">
    <source>
        <dbReference type="ARBA" id="ARBA00012571"/>
    </source>
</evidence>
<keyword evidence="11" id="KW-1015">Disulfide bond</keyword>
<evidence type="ECO:0000256" key="1">
    <source>
        <dbReference type="ARBA" id="ARBA00004410"/>
    </source>
</evidence>
<dbReference type="HOGENOM" id="CLU_037966_0_1_1"/>
<dbReference type="VEuPathDB" id="FungiDB:A1O7_04396"/>
<gene>
    <name evidence="20" type="ORF">A1O7_04396</name>
</gene>
<evidence type="ECO:0000256" key="16">
    <source>
        <dbReference type="PIRSR" id="PIRSR633697-1"/>
    </source>
</evidence>
<evidence type="ECO:0000256" key="15">
    <source>
        <dbReference type="ARBA" id="ARBA00071169"/>
    </source>
</evidence>
<keyword evidence="5" id="KW-0963">Cytoplasm</keyword>
<dbReference type="InterPro" id="IPR033697">
    <property type="entry name" value="Ribonuclease_T2_eukaryotic"/>
</dbReference>
<dbReference type="OrthoDB" id="435754at2759"/>
<organism evidence="20 21">
    <name type="scientific">Cladophialophora yegresii CBS 114405</name>
    <dbReference type="NCBI Taxonomy" id="1182544"/>
    <lineage>
        <taxon>Eukaryota</taxon>
        <taxon>Fungi</taxon>
        <taxon>Dikarya</taxon>
        <taxon>Ascomycota</taxon>
        <taxon>Pezizomycotina</taxon>
        <taxon>Eurotiomycetes</taxon>
        <taxon>Chaetothyriomycetidae</taxon>
        <taxon>Chaetothyriales</taxon>
        <taxon>Herpotrichiellaceae</taxon>
        <taxon>Cladophialophora</taxon>
    </lineage>
</organism>
<dbReference type="eggNOG" id="KOG1642">
    <property type="taxonomic scope" value="Eukaryota"/>
</dbReference>
<evidence type="ECO:0000256" key="10">
    <source>
        <dbReference type="ARBA" id="ARBA00022801"/>
    </source>
</evidence>
<feature type="active site" evidence="16">
    <location>
        <position position="161"/>
    </location>
</feature>
<dbReference type="RefSeq" id="XP_007756597.1">
    <property type="nucleotide sequence ID" value="XM_007758407.1"/>
</dbReference>
<feature type="compositionally biased region" description="Low complexity" evidence="18">
    <location>
        <begin position="325"/>
        <end position="337"/>
    </location>
</feature>
<dbReference type="InterPro" id="IPR001568">
    <property type="entry name" value="RNase_T2-like"/>
</dbReference>
<dbReference type="GO" id="GO:0033897">
    <property type="term" value="F:ribonuclease T2 activity"/>
    <property type="evidence" value="ECO:0007669"/>
    <property type="project" value="UniProtKB-EC"/>
</dbReference>
<comment type="caution">
    <text evidence="20">The sequence shown here is derived from an EMBL/GenBank/DDBJ whole genome shotgun (WGS) entry which is preliminary data.</text>
</comment>
<dbReference type="InterPro" id="IPR036430">
    <property type="entry name" value="RNase_T2-like_sf"/>
</dbReference>
<dbReference type="SUPFAM" id="SSF55895">
    <property type="entry name" value="Ribonuclease Rh-like"/>
    <property type="match status" value="1"/>
</dbReference>
<keyword evidence="7" id="KW-0540">Nuclease</keyword>
<comment type="subcellular location">
    <subcellularLocation>
        <location evidence="2">Cytoplasm</location>
    </subcellularLocation>
    <subcellularLocation>
        <location evidence="1">Vacuole lumen</location>
    </subcellularLocation>
</comment>
<dbReference type="PANTHER" id="PTHR11240">
    <property type="entry name" value="RIBONUCLEASE T2"/>
    <property type="match status" value="1"/>
</dbReference>
<accession>W9WPB0</accession>
<evidence type="ECO:0000256" key="2">
    <source>
        <dbReference type="ARBA" id="ARBA00004496"/>
    </source>
</evidence>
<dbReference type="Pfam" id="PF25488">
    <property type="entry name" value="RNaseT2L_C"/>
    <property type="match status" value="1"/>
</dbReference>
<feature type="compositionally biased region" description="Pro residues" evidence="18">
    <location>
        <begin position="338"/>
        <end position="347"/>
    </location>
</feature>
<name>W9WPB0_9EURO</name>
<dbReference type="PROSITE" id="PS00531">
    <property type="entry name" value="RNASE_T2_2"/>
    <property type="match status" value="1"/>
</dbReference>
<evidence type="ECO:0000259" key="19">
    <source>
        <dbReference type="Pfam" id="PF25488"/>
    </source>
</evidence>
<dbReference type="GO" id="GO:0016787">
    <property type="term" value="F:hydrolase activity"/>
    <property type="evidence" value="ECO:0007669"/>
    <property type="project" value="UniProtKB-KW"/>
</dbReference>
<evidence type="ECO:0000256" key="17">
    <source>
        <dbReference type="RuleBase" id="RU004328"/>
    </source>
</evidence>
<keyword evidence="13" id="KW-0456">Lyase</keyword>
<dbReference type="AlphaFoldDB" id="W9WPB0"/>
<evidence type="ECO:0000256" key="9">
    <source>
        <dbReference type="ARBA" id="ARBA00022759"/>
    </source>
</evidence>
<dbReference type="GO" id="GO:0005576">
    <property type="term" value="C:extracellular region"/>
    <property type="evidence" value="ECO:0007669"/>
    <property type="project" value="TreeGrafter"/>
</dbReference>
<dbReference type="GO" id="GO:0006401">
    <property type="term" value="P:RNA catabolic process"/>
    <property type="evidence" value="ECO:0007669"/>
    <property type="project" value="TreeGrafter"/>
</dbReference>
<dbReference type="PROSITE" id="PS00530">
    <property type="entry name" value="RNASE_T2_1"/>
    <property type="match status" value="1"/>
</dbReference>
<dbReference type="Gene3D" id="3.90.730.10">
    <property type="entry name" value="Ribonuclease T2-like"/>
    <property type="match status" value="1"/>
</dbReference>
<dbReference type="CDD" id="cd01061">
    <property type="entry name" value="RNase_T2_euk"/>
    <property type="match status" value="1"/>
</dbReference>
<dbReference type="GeneID" id="19178982"/>
<dbReference type="GO" id="GO:0003723">
    <property type="term" value="F:RNA binding"/>
    <property type="evidence" value="ECO:0007669"/>
    <property type="project" value="InterPro"/>
</dbReference>
<dbReference type="Proteomes" id="UP000019473">
    <property type="component" value="Unassembled WGS sequence"/>
</dbReference>
<evidence type="ECO:0000256" key="3">
    <source>
        <dbReference type="ARBA" id="ARBA00007469"/>
    </source>
</evidence>
<dbReference type="Pfam" id="PF00445">
    <property type="entry name" value="Ribonuclease_T2"/>
    <property type="match status" value="1"/>
</dbReference>
<evidence type="ECO:0000256" key="13">
    <source>
        <dbReference type="ARBA" id="ARBA00023239"/>
    </source>
</evidence>
<evidence type="ECO:0000256" key="11">
    <source>
        <dbReference type="ARBA" id="ARBA00023157"/>
    </source>
</evidence>